<dbReference type="PANTHER" id="PTHR33169">
    <property type="entry name" value="PADR-FAMILY TRANSCRIPTIONAL REGULATOR"/>
    <property type="match status" value="1"/>
</dbReference>
<dbReference type="InterPro" id="IPR005149">
    <property type="entry name" value="Tscrpt_reg_PadR_N"/>
</dbReference>
<accession>A0A380BZ74</accession>
<evidence type="ECO:0000259" key="1">
    <source>
        <dbReference type="Pfam" id="PF03551"/>
    </source>
</evidence>
<proteinExistence type="predicted"/>
<dbReference type="NCBIfam" id="TIGR02719">
    <property type="entry name" value="repress_PhaQ"/>
    <property type="match status" value="1"/>
</dbReference>
<dbReference type="InterPro" id="IPR036390">
    <property type="entry name" value="WH_DNA-bd_sf"/>
</dbReference>
<dbReference type="Gene3D" id="1.10.10.10">
    <property type="entry name" value="Winged helix-like DNA-binding domain superfamily/Winged helix DNA-binding domain"/>
    <property type="match status" value="1"/>
</dbReference>
<dbReference type="PANTHER" id="PTHR33169:SF14">
    <property type="entry name" value="TRANSCRIPTIONAL REGULATOR RV3488"/>
    <property type="match status" value="1"/>
</dbReference>
<dbReference type="Proteomes" id="UP000254519">
    <property type="component" value="Unassembled WGS sequence"/>
</dbReference>
<dbReference type="OrthoDB" id="9808017at2"/>
<dbReference type="AlphaFoldDB" id="A0A380BZ74"/>
<dbReference type="InterPro" id="IPR036388">
    <property type="entry name" value="WH-like_DNA-bd_sf"/>
</dbReference>
<dbReference type="EMBL" id="UGYZ01000002">
    <property type="protein sequence ID" value="SUJ10009.1"/>
    <property type="molecule type" value="Genomic_DNA"/>
</dbReference>
<sequence length="139" mass="16297">MSSKKDETKKEKQQNLGTPRNFLIPITLLHLRDWNTHGYELMEKITQFGIQSIDQGNFYRILRQLEKDNLVSSTWDTTSSGPAKRIYSITEAGEQYLDIWAKSLGQYQKMLDQFFSLYNPFLSPYSLFSKGEKEDQEDK</sequence>
<dbReference type="InterPro" id="IPR014091">
    <property type="entry name" value="Tscrpt_rep_PHB_PhaQ"/>
</dbReference>
<feature type="domain" description="Transcription regulator PadR N-terminal" evidence="1">
    <location>
        <begin position="28"/>
        <end position="97"/>
    </location>
</feature>
<dbReference type="Pfam" id="PF03551">
    <property type="entry name" value="PadR"/>
    <property type="match status" value="1"/>
</dbReference>
<keyword evidence="3" id="KW-1185">Reference proteome</keyword>
<dbReference type="InterPro" id="IPR052509">
    <property type="entry name" value="Metal_resp_DNA-bind_regulator"/>
</dbReference>
<dbReference type="SUPFAM" id="SSF46785">
    <property type="entry name" value="Winged helix' DNA-binding domain"/>
    <property type="match status" value="1"/>
</dbReference>
<reference evidence="2 3" key="1">
    <citation type="submission" date="2018-06" db="EMBL/GenBank/DDBJ databases">
        <authorList>
            <consortium name="Pathogen Informatics"/>
            <person name="Doyle S."/>
        </authorList>
    </citation>
    <scope>NUCLEOTIDE SEQUENCE [LARGE SCALE GENOMIC DNA]</scope>
    <source>
        <strain evidence="3">ATCC 11859 / DSM 33 / NCIB 8841 / NCTC 4822</strain>
    </source>
</reference>
<organism evidence="2 3">
    <name type="scientific">Sporosarcina pasteurii</name>
    <name type="common">Bacillus pasteurii</name>
    <dbReference type="NCBI Taxonomy" id="1474"/>
    <lineage>
        <taxon>Bacteria</taxon>
        <taxon>Bacillati</taxon>
        <taxon>Bacillota</taxon>
        <taxon>Bacilli</taxon>
        <taxon>Bacillales</taxon>
        <taxon>Caryophanaceae</taxon>
        <taxon>Sporosarcina</taxon>
    </lineage>
</organism>
<evidence type="ECO:0000313" key="2">
    <source>
        <dbReference type="EMBL" id="SUJ10009.1"/>
    </source>
</evidence>
<name>A0A380BZ74_SPOPA</name>
<gene>
    <name evidence="2" type="ORF">NCTC4822_01939</name>
</gene>
<evidence type="ECO:0000313" key="3">
    <source>
        <dbReference type="Proteomes" id="UP000254519"/>
    </source>
</evidence>
<protein>
    <submittedName>
        <fullName evidence="2">Lineage-specific thermal regulator protein</fullName>
    </submittedName>
</protein>